<keyword evidence="10" id="KW-1185">Reference proteome</keyword>
<feature type="transmembrane region" description="Helical" evidence="8">
    <location>
        <begin position="318"/>
        <end position="339"/>
    </location>
</feature>
<dbReference type="Pfam" id="PF02653">
    <property type="entry name" value="BPD_transp_2"/>
    <property type="match status" value="1"/>
</dbReference>
<dbReference type="AlphaFoldDB" id="A0A7W4YKP6"/>
<dbReference type="InterPro" id="IPR001851">
    <property type="entry name" value="ABC_transp_permease"/>
</dbReference>
<evidence type="ECO:0000313" key="10">
    <source>
        <dbReference type="Proteomes" id="UP000538196"/>
    </source>
</evidence>
<feature type="transmembrane region" description="Helical" evidence="8">
    <location>
        <begin position="65"/>
        <end position="85"/>
    </location>
</feature>
<keyword evidence="2" id="KW-0813">Transport</keyword>
<evidence type="ECO:0000256" key="4">
    <source>
        <dbReference type="ARBA" id="ARBA00022519"/>
    </source>
</evidence>
<evidence type="ECO:0000313" key="9">
    <source>
        <dbReference type="EMBL" id="MBB2968210.1"/>
    </source>
</evidence>
<reference evidence="9 10" key="1">
    <citation type="submission" date="2020-08" db="EMBL/GenBank/DDBJ databases">
        <title>Sequencing the genomes of 1000 actinobacteria strains.</title>
        <authorList>
            <person name="Klenk H.-P."/>
        </authorList>
    </citation>
    <scope>NUCLEOTIDE SEQUENCE [LARGE SCALE GENOMIC DNA]</scope>
    <source>
        <strain evidence="9 10">DSM 20146</strain>
    </source>
</reference>
<feature type="transmembrane region" description="Helical" evidence="8">
    <location>
        <begin position="145"/>
        <end position="164"/>
    </location>
</feature>
<feature type="transmembrane region" description="Helical" evidence="8">
    <location>
        <begin position="117"/>
        <end position="138"/>
    </location>
</feature>
<dbReference type="GO" id="GO:0022857">
    <property type="term" value="F:transmembrane transporter activity"/>
    <property type="evidence" value="ECO:0007669"/>
    <property type="project" value="InterPro"/>
</dbReference>
<keyword evidence="6 8" id="KW-1133">Transmembrane helix</keyword>
<dbReference type="CDD" id="cd06579">
    <property type="entry name" value="TM_PBP1_transp_AraH_like"/>
    <property type="match status" value="1"/>
</dbReference>
<accession>A0A7W4YKP6</accession>
<comment type="caution">
    <text evidence="9">The sequence shown here is derived from an EMBL/GenBank/DDBJ whole genome shotgun (WGS) entry which is preliminary data.</text>
</comment>
<feature type="transmembrane region" description="Helical" evidence="8">
    <location>
        <begin position="36"/>
        <end position="53"/>
    </location>
</feature>
<feature type="transmembrane region" description="Helical" evidence="8">
    <location>
        <begin position="92"/>
        <end position="111"/>
    </location>
</feature>
<organism evidence="9 10">
    <name type="scientific">Leifsonia aquatica</name>
    <name type="common">Corynebacterium aquaticum</name>
    <dbReference type="NCBI Taxonomy" id="144185"/>
    <lineage>
        <taxon>Bacteria</taxon>
        <taxon>Bacillati</taxon>
        <taxon>Actinomycetota</taxon>
        <taxon>Actinomycetes</taxon>
        <taxon>Micrococcales</taxon>
        <taxon>Microbacteriaceae</taxon>
        <taxon>Leifsonia</taxon>
    </lineage>
</organism>
<sequence>MTSTTSRGELTAAEAFKQRPVTGLQRIQRVLHKHPAISPFAVLVLAVIVFSIINERFLYPANLSLILQQVAIVGALAVAQTLVILTAGIDLSVGALMVLVSIVMGNLAGVAGLPGPIALLVGLLLGAAAGLLNGVLVAQVKLPPFITTLGTLSIFTALALLLSNGQVVDGDKLGGFLTWTATSFAIGPFNFTTGVLLVIVMYLVMGFVLSQTPWGRHVYAVGSDPAAARLAGISTKRVLLSVYVVAGILVALSAWVLLGRNGAATTSTAVDANLDSITAVVIGGTSLFGGRGRLLGTFLGAVIVGVFRNGLSLARVDVLYQTLAIGILIIAAVALDQWIRKTGAKR</sequence>
<keyword evidence="5 8" id="KW-0812">Transmembrane</keyword>
<keyword evidence="7 8" id="KW-0472">Membrane</keyword>
<dbReference type="PANTHER" id="PTHR32196:SF21">
    <property type="entry name" value="ABC TRANSPORTER PERMEASE PROTEIN YPHD-RELATED"/>
    <property type="match status" value="1"/>
</dbReference>
<evidence type="ECO:0000256" key="5">
    <source>
        <dbReference type="ARBA" id="ARBA00022692"/>
    </source>
</evidence>
<dbReference type="GO" id="GO:0005886">
    <property type="term" value="C:plasma membrane"/>
    <property type="evidence" value="ECO:0007669"/>
    <property type="project" value="UniProtKB-SubCell"/>
</dbReference>
<dbReference type="EMBL" id="JACHVP010000003">
    <property type="protein sequence ID" value="MBB2968210.1"/>
    <property type="molecule type" value="Genomic_DNA"/>
</dbReference>
<evidence type="ECO:0000256" key="7">
    <source>
        <dbReference type="ARBA" id="ARBA00023136"/>
    </source>
</evidence>
<name>A0A7W4YKP6_LEIAQ</name>
<feature type="transmembrane region" description="Helical" evidence="8">
    <location>
        <begin position="238"/>
        <end position="258"/>
    </location>
</feature>
<proteinExistence type="predicted"/>
<comment type="subcellular location">
    <subcellularLocation>
        <location evidence="1">Cell membrane</location>
        <topology evidence="1">Multi-pass membrane protein</topology>
    </subcellularLocation>
</comment>
<keyword evidence="3" id="KW-1003">Cell membrane</keyword>
<keyword evidence="4" id="KW-0997">Cell inner membrane</keyword>
<evidence type="ECO:0000256" key="8">
    <source>
        <dbReference type="SAM" id="Phobius"/>
    </source>
</evidence>
<dbReference type="Proteomes" id="UP000538196">
    <property type="component" value="Unassembled WGS sequence"/>
</dbReference>
<feature type="transmembrane region" description="Helical" evidence="8">
    <location>
        <begin position="184"/>
        <end position="209"/>
    </location>
</feature>
<evidence type="ECO:0000256" key="2">
    <source>
        <dbReference type="ARBA" id="ARBA00022448"/>
    </source>
</evidence>
<evidence type="ECO:0000256" key="6">
    <source>
        <dbReference type="ARBA" id="ARBA00022989"/>
    </source>
</evidence>
<evidence type="ECO:0000256" key="3">
    <source>
        <dbReference type="ARBA" id="ARBA00022475"/>
    </source>
</evidence>
<evidence type="ECO:0000256" key="1">
    <source>
        <dbReference type="ARBA" id="ARBA00004651"/>
    </source>
</evidence>
<protein>
    <submittedName>
        <fullName evidence="9">Fructose transport system permease protein</fullName>
    </submittedName>
</protein>
<dbReference type="PANTHER" id="PTHR32196">
    <property type="entry name" value="ABC TRANSPORTER PERMEASE PROTEIN YPHD-RELATED-RELATED"/>
    <property type="match status" value="1"/>
</dbReference>
<gene>
    <name evidence="9" type="ORF">FHX33_002980</name>
</gene>